<dbReference type="PANTHER" id="PTHR30518">
    <property type="entry name" value="ENDOLYTIC MUREIN TRANSGLYCOSYLASE"/>
    <property type="match status" value="1"/>
</dbReference>
<sequence length="415" mass="44726">MGVSRGRQWNEGTRILSDQNRSDDQHAHAGADPFSELLAGETLNSDGTPTSRRARRRAESDAKPRRRRGPIIAIVVVLALLVAGGGIGWVAFGDRIQSVLGLDAGDFEGAGNGTEVLFTVVDGDTGTQIGERLTEEGVVKSVKAFVSAVTGRAEEPVFQPGTFKLQAEMSADSALDALLDPANLAHSTVLVREGETQADAFSVIESSLGIPATELEALAADPQSFGLPAEATSLEGFLFPATYDFEDGVDARTVLQTMVDRAMQSLDEHGVAPESRWDVVRLASLIQKEAGLREDYYKVSRVFLNRLAIDMPLQSDATVAYGTGNTHRVETTDAERADASNPFNTYVHTGMVAGPISNPGDLAIDAAVNPADGQWLYFVTWNLETGETIFSNTYEEHLAAVAKWQQWMAEHPEYG</sequence>
<evidence type="ECO:0000313" key="10">
    <source>
        <dbReference type="Proteomes" id="UP000467240"/>
    </source>
</evidence>
<evidence type="ECO:0000256" key="8">
    <source>
        <dbReference type="SAM" id="MobiDB-lite"/>
    </source>
</evidence>
<gene>
    <name evidence="7 9" type="primary">mltG</name>
    <name evidence="9" type="ORF">F8O01_07925</name>
</gene>
<keyword evidence="2 7" id="KW-0812">Transmembrane</keyword>
<evidence type="ECO:0000256" key="3">
    <source>
        <dbReference type="ARBA" id="ARBA00022989"/>
    </source>
</evidence>
<protein>
    <recommendedName>
        <fullName evidence="7">Endolytic murein transglycosylase</fullName>
        <ecNumber evidence="7">4.2.2.29</ecNumber>
    </recommendedName>
    <alternativeName>
        <fullName evidence="7">Peptidoglycan lytic transglycosylase</fullName>
    </alternativeName>
    <alternativeName>
        <fullName evidence="7">Peptidoglycan polymerization terminase</fullName>
    </alternativeName>
</protein>
<evidence type="ECO:0000256" key="7">
    <source>
        <dbReference type="HAMAP-Rule" id="MF_02065"/>
    </source>
</evidence>
<dbReference type="OrthoDB" id="9814591at2"/>
<organism evidence="9 10">
    <name type="scientific">Pseudoclavibacter chungangensis</name>
    <dbReference type="NCBI Taxonomy" id="587635"/>
    <lineage>
        <taxon>Bacteria</taxon>
        <taxon>Bacillati</taxon>
        <taxon>Actinomycetota</taxon>
        <taxon>Actinomycetes</taxon>
        <taxon>Micrococcales</taxon>
        <taxon>Microbacteriaceae</taxon>
        <taxon>Pseudoclavibacter</taxon>
    </lineage>
</organism>
<comment type="function">
    <text evidence="7">Functions as a peptidoglycan terminase that cleaves nascent peptidoglycan strands endolytically to terminate their elongation.</text>
</comment>
<evidence type="ECO:0000256" key="6">
    <source>
        <dbReference type="ARBA" id="ARBA00023316"/>
    </source>
</evidence>
<proteinExistence type="inferred from homology"/>
<keyword evidence="4 7" id="KW-0472">Membrane</keyword>
<evidence type="ECO:0000256" key="2">
    <source>
        <dbReference type="ARBA" id="ARBA00022692"/>
    </source>
</evidence>
<dbReference type="NCBIfam" id="TIGR00247">
    <property type="entry name" value="endolytic transglycosylase MltG"/>
    <property type="match status" value="1"/>
</dbReference>
<reference evidence="9 10" key="1">
    <citation type="submission" date="2019-09" db="EMBL/GenBank/DDBJ databases">
        <title>Phylogeny of genus Pseudoclavibacter and closely related genus.</title>
        <authorList>
            <person name="Li Y."/>
        </authorList>
    </citation>
    <scope>NUCLEOTIDE SEQUENCE [LARGE SCALE GENOMIC DNA]</scope>
    <source>
        <strain evidence="9 10">DSM 23821</strain>
    </source>
</reference>
<dbReference type="CDD" id="cd08010">
    <property type="entry name" value="MltG_like"/>
    <property type="match status" value="1"/>
</dbReference>
<dbReference type="GO" id="GO:0009252">
    <property type="term" value="P:peptidoglycan biosynthetic process"/>
    <property type="evidence" value="ECO:0007669"/>
    <property type="project" value="UniProtKB-UniRule"/>
</dbReference>
<evidence type="ECO:0000256" key="4">
    <source>
        <dbReference type="ARBA" id="ARBA00023136"/>
    </source>
</evidence>
<feature type="transmembrane region" description="Helical" evidence="7">
    <location>
        <begin position="71"/>
        <end position="92"/>
    </location>
</feature>
<feature type="region of interest" description="Disordered" evidence="8">
    <location>
        <begin position="1"/>
        <end position="63"/>
    </location>
</feature>
<dbReference type="GO" id="GO:0071555">
    <property type="term" value="P:cell wall organization"/>
    <property type="evidence" value="ECO:0007669"/>
    <property type="project" value="UniProtKB-KW"/>
</dbReference>
<comment type="caution">
    <text evidence="9">The sequence shown here is derived from an EMBL/GenBank/DDBJ whole genome shotgun (WGS) entry which is preliminary data.</text>
</comment>
<dbReference type="Gene3D" id="3.30.1490.480">
    <property type="entry name" value="Endolytic murein transglycosylase"/>
    <property type="match status" value="1"/>
</dbReference>
<keyword evidence="1 7" id="KW-1003">Cell membrane</keyword>
<dbReference type="Proteomes" id="UP000467240">
    <property type="component" value="Unassembled WGS sequence"/>
</dbReference>
<feature type="compositionally biased region" description="Basic and acidic residues" evidence="8">
    <location>
        <begin position="20"/>
        <end position="29"/>
    </location>
</feature>
<keyword evidence="3 7" id="KW-1133">Transmembrane helix</keyword>
<evidence type="ECO:0000256" key="1">
    <source>
        <dbReference type="ARBA" id="ARBA00022475"/>
    </source>
</evidence>
<keyword evidence="5 7" id="KW-0456">Lyase</keyword>
<dbReference type="PANTHER" id="PTHR30518:SF2">
    <property type="entry name" value="ENDOLYTIC MUREIN TRANSGLYCOSYLASE"/>
    <property type="match status" value="1"/>
</dbReference>
<comment type="similarity">
    <text evidence="7">Belongs to the transglycosylase MltG family.</text>
</comment>
<dbReference type="EMBL" id="WBJZ01000008">
    <property type="protein sequence ID" value="KAB1657861.1"/>
    <property type="molecule type" value="Genomic_DNA"/>
</dbReference>
<dbReference type="GO" id="GO:0008932">
    <property type="term" value="F:lytic endotransglycosylase activity"/>
    <property type="evidence" value="ECO:0007669"/>
    <property type="project" value="UniProtKB-UniRule"/>
</dbReference>
<evidence type="ECO:0000256" key="5">
    <source>
        <dbReference type="ARBA" id="ARBA00023239"/>
    </source>
</evidence>
<accession>A0A7J5BU82</accession>
<dbReference type="Pfam" id="PF02618">
    <property type="entry name" value="YceG"/>
    <property type="match status" value="1"/>
</dbReference>
<keyword evidence="6 7" id="KW-0961">Cell wall biogenesis/degradation</keyword>
<dbReference type="EC" id="4.2.2.29" evidence="7"/>
<dbReference type="HAMAP" id="MF_02065">
    <property type="entry name" value="MltG"/>
    <property type="match status" value="1"/>
</dbReference>
<feature type="compositionally biased region" description="Polar residues" evidence="8">
    <location>
        <begin position="42"/>
        <end position="51"/>
    </location>
</feature>
<comment type="subcellular location">
    <subcellularLocation>
        <location evidence="7">Cell membrane</location>
        <topology evidence="7">Single-pass membrane protein</topology>
    </subcellularLocation>
</comment>
<feature type="site" description="Important for catalytic activity" evidence="7">
    <location>
        <position position="289"/>
    </location>
</feature>
<dbReference type="InterPro" id="IPR003770">
    <property type="entry name" value="MLTG-like"/>
</dbReference>
<evidence type="ECO:0000313" key="9">
    <source>
        <dbReference type="EMBL" id="KAB1657861.1"/>
    </source>
</evidence>
<dbReference type="GO" id="GO:0005886">
    <property type="term" value="C:plasma membrane"/>
    <property type="evidence" value="ECO:0007669"/>
    <property type="project" value="UniProtKB-SubCell"/>
</dbReference>
<keyword evidence="10" id="KW-1185">Reference proteome</keyword>
<dbReference type="Gene3D" id="3.30.160.60">
    <property type="entry name" value="Classic Zinc Finger"/>
    <property type="match status" value="1"/>
</dbReference>
<name>A0A7J5BU82_9MICO</name>
<dbReference type="AlphaFoldDB" id="A0A7J5BU82"/>
<comment type="catalytic activity">
    <reaction evidence="7">
        <text>a peptidoglycan chain = a peptidoglycan chain with N-acetyl-1,6-anhydromuramyl-[peptide] at the reducing end + a peptidoglycan chain with N-acetylglucosamine at the non-reducing end.</text>
        <dbReference type="EC" id="4.2.2.29"/>
    </reaction>
</comment>